<dbReference type="AlphaFoldDB" id="A0A7C9UYK0"/>
<accession>A0A7C9UYK0</accession>
<keyword evidence="2" id="KW-1185">Reference proteome</keyword>
<gene>
    <name evidence="1" type="ORF">G4223_07080</name>
</gene>
<evidence type="ECO:0008006" key="3">
    <source>
        <dbReference type="Google" id="ProtNLM"/>
    </source>
</evidence>
<evidence type="ECO:0000313" key="2">
    <source>
        <dbReference type="Proteomes" id="UP000480684"/>
    </source>
</evidence>
<evidence type="ECO:0000313" key="1">
    <source>
        <dbReference type="EMBL" id="NFV79871.1"/>
    </source>
</evidence>
<sequence>MIEPFTSFVATQKAIADQWGIGWKLPLKPDGKIRPGHEWNLSKLVGAPGPVHWLSDLGFDAKTLTVLNQRLAAKGRAPLKKMALSSGWQDLIKSVVIEQILVRKNTPSHAALQVMRPMKVLGTCVQGLSGSEPWDMNGDDVQFACEVAAGVQPSGKLGELVISNIRSVIDAKHLCSRGPFFHLVTCETNVRRKRGQQTLGSLSERKHAELLPDVRALWELVRIVFTEKPRTFIDAIRFAQIRVMFICGFRVGEVCRIPLDWRRTREYVSVDGVPLGELGGVSKSLMIRHFAEKMKGRETNSVELIEAAQHVPIIFEQILSETLDRIATMTEPLRERLRLQFETGRCFPEFAENERLRIEDLYVRLSGNPETRRSTPDHLIADYRESFSRSALEAIRQYQEQSPSGLNKAVHRFWARAAENGLAKLLVRDVEVYVRKNLPTKLPDTAPLPLHGGRKMPPHEMLFLAPKRALIEMRNGGICDITRYFSVGLVTAEDIILNLSAAKGSIFDRYGDTEEDRKLGLNTHSLRHLQNTELFRQGIADTIITKRFNRRSVKQSYEYDHRSLAEQLTAMDLPKSARLMHPKAQGLAGLIKIGKASGPLVDQFKRIQKDRGDDEAFLFLAGEASGFHATPYGFCINDFMVDPCAKHLQCFDGCKYLVACMLDRQRSNLEKLRERILRTITEIEHRRKGIGRDNQLKHAESLLANIEKLLAAENGDLVFEDGRDLSDRLGHNQGPLIDAVI</sequence>
<dbReference type="RefSeq" id="WP_163677034.1">
    <property type="nucleotide sequence ID" value="NZ_JAAIYP010000034.1"/>
</dbReference>
<protein>
    <recommendedName>
        <fullName evidence="3">Integrase</fullName>
    </recommendedName>
</protein>
<reference evidence="1 2" key="1">
    <citation type="submission" date="2020-02" db="EMBL/GenBank/DDBJ databases">
        <authorList>
            <person name="Dziuba M."/>
            <person name="Kuznetsov B."/>
            <person name="Mardanov A."/>
            <person name="Ravin N."/>
            <person name="Grouzdev D."/>
        </authorList>
    </citation>
    <scope>NUCLEOTIDE SEQUENCE [LARGE SCALE GENOMIC DNA]</scope>
    <source>
        <strain evidence="1 2">SpK</strain>
    </source>
</reference>
<proteinExistence type="predicted"/>
<dbReference type="EMBL" id="JAAIYP010000034">
    <property type="protein sequence ID" value="NFV79871.1"/>
    <property type="molecule type" value="Genomic_DNA"/>
</dbReference>
<dbReference type="Proteomes" id="UP000480684">
    <property type="component" value="Unassembled WGS sequence"/>
</dbReference>
<comment type="caution">
    <text evidence="1">The sequence shown here is derived from an EMBL/GenBank/DDBJ whole genome shotgun (WGS) entry which is preliminary data.</text>
</comment>
<name>A0A7C9UYK0_9PROT</name>
<organism evidence="1 2">
    <name type="scientific">Magnetospirillum aberrantis SpK</name>
    <dbReference type="NCBI Taxonomy" id="908842"/>
    <lineage>
        <taxon>Bacteria</taxon>
        <taxon>Pseudomonadati</taxon>
        <taxon>Pseudomonadota</taxon>
        <taxon>Alphaproteobacteria</taxon>
        <taxon>Rhodospirillales</taxon>
        <taxon>Rhodospirillaceae</taxon>
        <taxon>Magnetospirillum</taxon>
    </lineage>
</organism>